<dbReference type="EC" id="4.1.1.28" evidence="8"/>
<evidence type="ECO:0000256" key="8">
    <source>
        <dbReference type="ARBA" id="ARBA00038886"/>
    </source>
</evidence>
<dbReference type="Gene3D" id="3.90.1150.10">
    <property type="entry name" value="Aspartate Aminotransferase, domain 1"/>
    <property type="match status" value="1"/>
</dbReference>
<dbReference type="PANTHER" id="PTHR11999:SF167">
    <property type="entry name" value="AROMATIC-L-AMINO-ACID DECARBOXYLASE"/>
    <property type="match status" value="1"/>
</dbReference>
<sequence length="570" mass="64599">MNAEDFRKYGRKMVDYIADYLENIREREVVHKVTPGYLKKRLPDEAPENPEDFEEVFKDIEKFIMPGRTRTLDYFIILTYLVLSFCEEHRPSTTVFQRTRFWAALAALLQVISSACSSASASRLQDFLGCPLFLLPCGFQACNAGWWFPQGKVEAPFLGTRCVMVTHWHSPYFHGYFAAGNTYPSILGDMLSDAIGCIGFSWAASPACTELEVITTDWLGKMLALPEEFLHCGPGNGGGVIQSTASETTFLCLLAARNKIVDKIKKENPDIREKDILPRLVGYCTDQGNSSVHRSALLGAVKMHKLESDENLSLRGDTLKEAIERDKNDGLIPFFLCASLGTTGTCAFDNLEEIGPICEAEHIWMHIDAAYAGSAFVCPEYRHYMKGIQYAETFSVNPHKWMLINFDLSVMWIKNSSYLVDAFNVDPIYLRHTNEGKVPDYRHCQLAKEFEKLILDDGRFEITSKTVMGLVCFRLKKGNKLTELLLSEILEDGRIYMIPALCRDVYFLRLAVVAERTTSEDIRFSFEVIKTCADKVLRSSGDFKEDEPVFVDIDLSRKKPTQPSKIKTHK</sequence>
<feature type="modified residue" description="N6-(pyridoxal phosphate)lysine" evidence="11">
    <location>
        <position position="400"/>
    </location>
</feature>
<dbReference type="CDD" id="cd06450">
    <property type="entry name" value="DOPA_deC_like"/>
    <property type="match status" value="1"/>
</dbReference>
<dbReference type="GO" id="GO:0042423">
    <property type="term" value="P:catecholamine biosynthetic process"/>
    <property type="evidence" value="ECO:0007669"/>
    <property type="project" value="UniProtKB-KW"/>
</dbReference>
<dbReference type="AlphaFoldDB" id="K1PUK7"/>
<reference evidence="13" key="1">
    <citation type="journal article" date="2012" name="Nature">
        <title>The oyster genome reveals stress adaptation and complexity of shell formation.</title>
        <authorList>
            <person name="Zhang G."/>
            <person name="Fang X."/>
            <person name="Guo X."/>
            <person name="Li L."/>
            <person name="Luo R."/>
            <person name="Xu F."/>
            <person name="Yang P."/>
            <person name="Zhang L."/>
            <person name="Wang X."/>
            <person name="Qi H."/>
            <person name="Xiong Z."/>
            <person name="Que H."/>
            <person name="Xie Y."/>
            <person name="Holland P.W."/>
            <person name="Paps J."/>
            <person name="Zhu Y."/>
            <person name="Wu F."/>
            <person name="Chen Y."/>
            <person name="Wang J."/>
            <person name="Peng C."/>
            <person name="Meng J."/>
            <person name="Yang L."/>
            <person name="Liu J."/>
            <person name="Wen B."/>
            <person name="Zhang N."/>
            <person name="Huang Z."/>
            <person name="Zhu Q."/>
            <person name="Feng Y."/>
            <person name="Mount A."/>
            <person name="Hedgecock D."/>
            <person name="Xu Z."/>
            <person name="Liu Y."/>
            <person name="Domazet-Loso T."/>
            <person name="Du Y."/>
            <person name="Sun X."/>
            <person name="Zhang S."/>
            <person name="Liu B."/>
            <person name="Cheng P."/>
            <person name="Jiang X."/>
            <person name="Li J."/>
            <person name="Fan D."/>
            <person name="Wang W."/>
            <person name="Fu W."/>
            <person name="Wang T."/>
            <person name="Wang B."/>
            <person name="Zhang J."/>
            <person name="Peng Z."/>
            <person name="Li Y."/>
            <person name="Li N."/>
            <person name="Wang J."/>
            <person name="Chen M."/>
            <person name="He Y."/>
            <person name="Tan F."/>
            <person name="Song X."/>
            <person name="Zheng Q."/>
            <person name="Huang R."/>
            <person name="Yang H."/>
            <person name="Du X."/>
            <person name="Chen L."/>
            <person name="Yang M."/>
            <person name="Gaffney P.M."/>
            <person name="Wang S."/>
            <person name="Luo L."/>
            <person name="She Z."/>
            <person name="Ming Y."/>
            <person name="Huang W."/>
            <person name="Zhang S."/>
            <person name="Huang B."/>
            <person name="Zhang Y."/>
            <person name="Qu T."/>
            <person name="Ni P."/>
            <person name="Miao G."/>
            <person name="Wang J."/>
            <person name="Wang Q."/>
            <person name="Steinberg C.E."/>
            <person name="Wang H."/>
            <person name="Li N."/>
            <person name="Qian L."/>
            <person name="Zhang G."/>
            <person name="Li Y."/>
            <person name="Yang H."/>
            <person name="Liu X."/>
            <person name="Wang J."/>
            <person name="Yin Y."/>
            <person name="Wang J."/>
        </authorList>
    </citation>
    <scope>NUCLEOTIDE SEQUENCE [LARGE SCALE GENOMIC DNA]</scope>
    <source>
        <strain evidence="13">05x7-T-G4-1.051#20</strain>
    </source>
</reference>
<dbReference type="PANTHER" id="PTHR11999">
    <property type="entry name" value="GROUP II PYRIDOXAL-5-PHOSPHATE DECARBOXYLASE"/>
    <property type="match status" value="1"/>
</dbReference>
<evidence type="ECO:0000256" key="5">
    <source>
        <dbReference type="ARBA" id="ARBA00022793"/>
    </source>
</evidence>
<keyword evidence="7 12" id="KW-0456">Lyase</keyword>
<dbReference type="FunFam" id="3.40.640.10:FF:000025">
    <property type="entry name" value="Histidine decarboxylase"/>
    <property type="match status" value="1"/>
</dbReference>
<evidence type="ECO:0000256" key="11">
    <source>
        <dbReference type="PIRSR" id="PIRSR602129-50"/>
    </source>
</evidence>
<evidence type="ECO:0000256" key="6">
    <source>
        <dbReference type="ARBA" id="ARBA00022898"/>
    </source>
</evidence>
<evidence type="ECO:0000256" key="10">
    <source>
        <dbReference type="ARBA" id="ARBA00041275"/>
    </source>
</evidence>
<evidence type="ECO:0000256" key="12">
    <source>
        <dbReference type="RuleBase" id="RU000382"/>
    </source>
</evidence>
<comment type="similarity">
    <text evidence="2 12">Belongs to the group II decarboxylase family.</text>
</comment>
<dbReference type="SUPFAM" id="SSF53383">
    <property type="entry name" value="PLP-dependent transferases"/>
    <property type="match status" value="2"/>
</dbReference>
<evidence type="ECO:0000256" key="4">
    <source>
        <dbReference type="ARBA" id="ARBA00022584"/>
    </source>
</evidence>
<dbReference type="Gene3D" id="3.40.640.10">
    <property type="entry name" value="Type I PLP-dependent aspartate aminotransferase-like (Major domain)"/>
    <property type="match status" value="1"/>
</dbReference>
<dbReference type="GO" id="GO:0006520">
    <property type="term" value="P:amino acid metabolic process"/>
    <property type="evidence" value="ECO:0007669"/>
    <property type="project" value="InterPro"/>
</dbReference>
<evidence type="ECO:0000256" key="7">
    <source>
        <dbReference type="ARBA" id="ARBA00023239"/>
    </source>
</evidence>
<comment type="cofactor">
    <cofactor evidence="1 11 12">
        <name>pyridoxal 5'-phosphate</name>
        <dbReference type="ChEBI" id="CHEBI:597326"/>
    </cofactor>
</comment>
<protein>
    <recommendedName>
        <fullName evidence="9">Aromatic-L-amino-acid decarboxylase</fullName>
        <ecNumber evidence="8">4.1.1.28</ecNumber>
    </recommendedName>
    <alternativeName>
        <fullName evidence="10">DOPA decarboxylase</fullName>
    </alternativeName>
</protein>
<organism evidence="13">
    <name type="scientific">Magallana gigas</name>
    <name type="common">Pacific oyster</name>
    <name type="synonym">Crassostrea gigas</name>
    <dbReference type="NCBI Taxonomy" id="29159"/>
    <lineage>
        <taxon>Eukaryota</taxon>
        <taxon>Metazoa</taxon>
        <taxon>Spiralia</taxon>
        <taxon>Lophotrochozoa</taxon>
        <taxon>Mollusca</taxon>
        <taxon>Bivalvia</taxon>
        <taxon>Autobranchia</taxon>
        <taxon>Pteriomorphia</taxon>
        <taxon>Ostreida</taxon>
        <taxon>Ostreoidea</taxon>
        <taxon>Ostreidae</taxon>
        <taxon>Magallana</taxon>
    </lineage>
</organism>
<evidence type="ECO:0000256" key="2">
    <source>
        <dbReference type="ARBA" id="ARBA00009533"/>
    </source>
</evidence>
<comment type="subunit">
    <text evidence="3">Homodimer.</text>
</comment>
<dbReference type="InterPro" id="IPR015424">
    <property type="entry name" value="PyrdxlP-dep_Trfase"/>
</dbReference>
<evidence type="ECO:0000256" key="1">
    <source>
        <dbReference type="ARBA" id="ARBA00001933"/>
    </source>
</evidence>
<dbReference type="Pfam" id="PF00282">
    <property type="entry name" value="Pyridoxal_deC"/>
    <property type="match status" value="1"/>
</dbReference>
<dbReference type="GO" id="GO:0042427">
    <property type="term" value="P:serotonin biosynthetic process"/>
    <property type="evidence" value="ECO:0007669"/>
    <property type="project" value="TreeGrafter"/>
</dbReference>
<dbReference type="GO" id="GO:0019752">
    <property type="term" value="P:carboxylic acid metabolic process"/>
    <property type="evidence" value="ECO:0007669"/>
    <property type="project" value="InterPro"/>
</dbReference>
<evidence type="ECO:0000256" key="3">
    <source>
        <dbReference type="ARBA" id="ARBA00011738"/>
    </source>
</evidence>
<dbReference type="InterPro" id="IPR010977">
    <property type="entry name" value="Aromatic_deC"/>
</dbReference>
<dbReference type="HOGENOM" id="CLU_011856_3_0_1"/>
<gene>
    <name evidence="13" type="ORF">CGI_10007474</name>
</gene>
<keyword evidence="5" id="KW-0210">Decarboxylase</keyword>
<dbReference type="InterPro" id="IPR015421">
    <property type="entry name" value="PyrdxlP-dep_Trfase_major"/>
</dbReference>
<proteinExistence type="inferred from homology"/>
<name>K1PUK7_MAGGI</name>
<evidence type="ECO:0000313" key="13">
    <source>
        <dbReference type="EMBL" id="EKC25403.1"/>
    </source>
</evidence>
<dbReference type="EMBL" id="JH817481">
    <property type="protein sequence ID" value="EKC25403.1"/>
    <property type="molecule type" value="Genomic_DNA"/>
</dbReference>
<accession>K1PUK7</accession>
<dbReference type="InterPro" id="IPR002129">
    <property type="entry name" value="PyrdxlP-dep_de-COase"/>
</dbReference>
<dbReference type="InterPro" id="IPR015422">
    <property type="entry name" value="PyrdxlP-dep_Trfase_small"/>
</dbReference>
<dbReference type="InParanoid" id="K1PUK7"/>
<keyword evidence="4" id="KW-0127">Catecholamine biosynthesis</keyword>
<dbReference type="GO" id="GO:0005737">
    <property type="term" value="C:cytoplasm"/>
    <property type="evidence" value="ECO:0007669"/>
    <property type="project" value="TreeGrafter"/>
</dbReference>
<evidence type="ECO:0000256" key="9">
    <source>
        <dbReference type="ARBA" id="ARBA00040968"/>
    </source>
</evidence>
<keyword evidence="6 11" id="KW-0663">Pyridoxal phosphate</keyword>
<dbReference type="GO" id="GO:0004058">
    <property type="term" value="F:aromatic-L-amino-acid decarboxylase activity"/>
    <property type="evidence" value="ECO:0007669"/>
    <property type="project" value="UniProtKB-EC"/>
</dbReference>
<dbReference type="Gene3D" id="1.20.1340.10">
    <property type="entry name" value="dopa decarboxylase, N-terminal domain"/>
    <property type="match status" value="1"/>
</dbReference>
<dbReference type="GO" id="GO:0030170">
    <property type="term" value="F:pyridoxal phosphate binding"/>
    <property type="evidence" value="ECO:0007669"/>
    <property type="project" value="InterPro"/>
</dbReference>
<dbReference type="PRINTS" id="PR00800">
    <property type="entry name" value="YHDCRBOXLASE"/>
</dbReference>